<dbReference type="InterPro" id="IPR022496">
    <property type="entry name" value="T6A_TsaB"/>
</dbReference>
<dbReference type="GO" id="GO:0002949">
    <property type="term" value="P:tRNA threonylcarbamoyladenosine modification"/>
    <property type="evidence" value="ECO:0007669"/>
    <property type="project" value="InterPro"/>
</dbReference>
<dbReference type="InterPro" id="IPR000905">
    <property type="entry name" value="Gcp-like_dom"/>
</dbReference>
<dbReference type="RefSeq" id="WP_139554946.1">
    <property type="nucleotide sequence ID" value="NZ_CAUOSB010000001.1"/>
</dbReference>
<dbReference type="GO" id="GO:0016740">
    <property type="term" value="F:transferase activity"/>
    <property type="evidence" value="ECO:0007669"/>
    <property type="project" value="UniProtKB-KW"/>
</dbReference>
<name>A0A5C4TKG9_FRUSA</name>
<dbReference type="EMBL" id="QFCR01000008">
    <property type="protein sequence ID" value="TNK90529.1"/>
    <property type="molecule type" value="Genomic_DNA"/>
</dbReference>
<dbReference type="Gene3D" id="3.30.420.40">
    <property type="match status" value="2"/>
</dbReference>
<dbReference type="SUPFAM" id="SSF53067">
    <property type="entry name" value="Actin-like ATPase domain"/>
    <property type="match status" value="2"/>
</dbReference>
<sequence length="241" mass="26644">MKVLAIDTSNRPLSIAVLDGEKVLATTTMTTQRKHAAYAMQIVENLVKLAKLQPEDLDRIVVADGPGSYTGLRVAVTIGKVLADTLQIELVSVSSLLTLALNVQKEGQLVMPLFDARNDILFTGLYRTSANGPIEVIPDQHVAFDDFVAQVKQYDEPIVFLGEDVDKYADRLQTIFGNHFKKMVGIDNLPQAAQLGIYGEKQLPLTDIDSIVPKYLRLTQAEADWQKLHPGEGHESYVEQV</sequence>
<gene>
    <name evidence="2" type="primary">tsaB</name>
    <name evidence="2" type="ORF">DID87_03675</name>
</gene>
<evidence type="ECO:0000313" key="2">
    <source>
        <dbReference type="EMBL" id="TNK90529.1"/>
    </source>
</evidence>
<evidence type="ECO:0000313" key="3">
    <source>
        <dbReference type="Proteomes" id="UP000313312"/>
    </source>
</evidence>
<dbReference type="GO" id="GO:0005829">
    <property type="term" value="C:cytosol"/>
    <property type="evidence" value="ECO:0007669"/>
    <property type="project" value="TreeGrafter"/>
</dbReference>
<keyword evidence="2" id="KW-0808">Transferase</keyword>
<protein>
    <submittedName>
        <fullName evidence="2">tRNA (Adenosine(37)-N6)-threonylcarbamoyltransferase complex dimerization subunit type 1 TsaB</fullName>
    </submittedName>
</protein>
<proteinExistence type="predicted"/>
<evidence type="ECO:0000259" key="1">
    <source>
        <dbReference type="Pfam" id="PF00814"/>
    </source>
</evidence>
<dbReference type="InterPro" id="IPR043129">
    <property type="entry name" value="ATPase_NBD"/>
</dbReference>
<dbReference type="CDD" id="cd24032">
    <property type="entry name" value="ASKHA_NBD_TsaB"/>
    <property type="match status" value="1"/>
</dbReference>
<dbReference type="PANTHER" id="PTHR11735:SF11">
    <property type="entry name" value="TRNA THREONYLCARBAMOYLADENOSINE BIOSYNTHESIS PROTEIN TSAB"/>
    <property type="match status" value="1"/>
</dbReference>
<comment type="caution">
    <text evidence="2">The sequence shown here is derived from an EMBL/GenBank/DDBJ whole genome shotgun (WGS) entry which is preliminary data.</text>
</comment>
<reference evidence="2 3" key="1">
    <citation type="submission" date="2018-05" db="EMBL/GenBank/DDBJ databases">
        <title>Lactobacillus sanfranciscensis Ah4 draft denome sequence.</title>
        <authorList>
            <person name="Zhang G."/>
        </authorList>
    </citation>
    <scope>NUCLEOTIDE SEQUENCE [LARGE SCALE GENOMIC DNA]</scope>
    <source>
        <strain evidence="2 3">Ah4</strain>
    </source>
</reference>
<organism evidence="2 3">
    <name type="scientific">Fructilactobacillus sanfranciscensis</name>
    <name type="common">Lactobacillus sanfranciscensis</name>
    <dbReference type="NCBI Taxonomy" id="1625"/>
    <lineage>
        <taxon>Bacteria</taxon>
        <taxon>Bacillati</taxon>
        <taxon>Bacillota</taxon>
        <taxon>Bacilli</taxon>
        <taxon>Lactobacillales</taxon>
        <taxon>Lactobacillaceae</taxon>
        <taxon>Fructilactobacillus</taxon>
    </lineage>
</organism>
<dbReference type="AlphaFoldDB" id="A0A5C4TKG9"/>
<dbReference type="Proteomes" id="UP000313312">
    <property type="component" value="Unassembled WGS sequence"/>
</dbReference>
<dbReference type="PANTHER" id="PTHR11735">
    <property type="entry name" value="TRNA N6-ADENOSINE THREONYLCARBAMOYLTRANSFERASE"/>
    <property type="match status" value="1"/>
</dbReference>
<accession>A0A5C4TKG9</accession>
<feature type="domain" description="Gcp-like" evidence="1">
    <location>
        <begin position="31"/>
        <end position="225"/>
    </location>
</feature>
<dbReference type="NCBIfam" id="TIGR03725">
    <property type="entry name" value="T6A_YeaZ"/>
    <property type="match status" value="1"/>
</dbReference>
<dbReference type="Pfam" id="PF00814">
    <property type="entry name" value="TsaD"/>
    <property type="match status" value="1"/>
</dbReference>